<dbReference type="RefSeq" id="WP_086890299.1">
    <property type="nucleotide sequence ID" value="NZ_CP021252.1"/>
</dbReference>
<dbReference type="EMBL" id="CP021252">
    <property type="protein sequence ID" value="ART20065.1"/>
    <property type="molecule type" value="Genomic_DNA"/>
</dbReference>
<dbReference type="AlphaFoldDB" id="A0A2Z2IYK4"/>
<organism evidence="1 2">
    <name type="scientific">Corynebacterium striatum</name>
    <dbReference type="NCBI Taxonomy" id="43770"/>
    <lineage>
        <taxon>Bacteria</taxon>
        <taxon>Bacillati</taxon>
        <taxon>Actinomycetota</taxon>
        <taxon>Actinomycetes</taxon>
        <taxon>Mycobacteriales</taxon>
        <taxon>Corynebacteriaceae</taxon>
        <taxon>Corynebacterium</taxon>
    </lineage>
</organism>
<evidence type="ECO:0000313" key="2">
    <source>
        <dbReference type="Proteomes" id="UP000250197"/>
    </source>
</evidence>
<name>A0A2Z2IYK4_CORST</name>
<accession>A0A2Z2IYK4</accession>
<protein>
    <recommendedName>
        <fullName evidence="3">Phage tail protein</fullName>
    </recommendedName>
</protein>
<gene>
    <name evidence="1" type="ORF">CBE89_00020</name>
</gene>
<sequence>MSKHADPNKAYLWLDGDAYRGAAGMAKPADLTAADPANMLAFGGIEAGFNVTTEQTVNKKTVFNHRQSAYKVSRSPMDEGVTFRAVDDNEATRLTRAMGGQVTKVGERYELTKGDGEEFALLIQLNDGDDDMAIWCDRCTLSAPPTRAALDGENIDGWEFTVTFLSKPIEVLPATEGVPAASGSTDS</sequence>
<evidence type="ECO:0000313" key="1">
    <source>
        <dbReference type="EMBL" id="ART20065.1"/>
    </source>
</evidence>
<dbReference type="Proteomes" id="UP000250197">
    <property type="component" value="Chromosome"/>
</dbReference>
<evidence type="ECO:0008006" key="3">
    <source>
        <dbReference type="Google" id="ProtNLM"/>
    </source>
</evidence>
<reference evidence="1 2" key="1">
    <citation type="submission" date="2017-05" db="EMBL/GenBank/DDBJ databases">
        <title>Complete genome sequence of Corynebacterium striatum KC-Na-1 isolated from Neophocaena asiaeorientalis in Korea.</title>
        <authorList>
            <person name="Kim J.H."/>
            <person name="Lee K."/>
        </authorList>
    </citation>
    <scope>NUCLEOTIDE SEQUENCE [LARGE SCALE GENOMIC DNA]</scope>
    <source>
        <strain evidence="1 2">KC-Na-01</strain>
    </source>
</reference>
<dbReference type="KEGG" id="cstr:CBE89_00020"/>
<proteinExistence type="predicted"/>